<accession>A0A7D5IYV8</accession>
<proteinExistence type="predicted"/>
<dbReference type="RefSeq" id="WP_178011648.1">
    <property type="nucleotide sequence ID" value="NZ_CP058316.1"/>
</dbReference>
<feature type="region of interest" description="Disordered" evidence="1">
    <location>
        <begin position="30"/>
        <end position="95"/>
    </location>
</feature>
<name>A0A7D5IYV8_9MICO</name>
<dbReference type="AlphaFoldDB" id="A0A7D5IYV8"/>
<evidence type="ECO:0000313" key="3">
    <source>
        <dbReference type="Proteomes" id="UP000509638"/>
    </source>
</evidence>
<sequence>MGTTLLFLLLSALAVTGILGTLVLVSRDGYRAVPTRPHPGRGDGGAGGGKADAIPGARTTRVAGVPGSPGAAVSERAARRRDGMPPAGAPRTRAT</sequence>
<dbReference type="Proteomes" id="UP000509638">
    <property type="component" value="Chromosome"/>
</dbReference>
<evidence type="ECO:0000313" key="2">
    <source>
        <dbReference type="EMBL" id="QLD11595.1"/>
    </source>
</evidence>
<protein>
    <submittedName>
        <fullName evidence="2">Uncharacterized protein</fullName>
    </submittedName>
</protein>
<gene>
    <name evidence="2" type="ORF">HW566_07300</name>
</gene>
<dbReference type="EMBL" id="CP058316">
    <property type="protein sequence ID" value="QLD11595.1"/>
    <property type="molecule type" value="Genomic_DNA"/>
</dbReference>
<reference evidence="2 3" key="1">
    <citation type="submission" date="2020-06" db="EMBL/GenBank/DDBJ databases">
        <authorList>
            <person name="Jo H."/>
        </authorList>
    </citation>
    <scope>NUCLEOTIDE SEQUENCE [LARGE SCALE GENOMIC DNA]</scope>
    <source>
        <strain evidence="2 3">I46</strain>
    </source>
</reference>
<organism evidence="2 3">
    <name type="scientific">Microbacterium oleivorans</name>
    <dbReference type="NCBI Taxonomy" id="273677"/>
    <lineage>
        <taxon>Bacteria</taxon>
        <taxon>Bacillati</taxon>
        <taxon>Actinomycetota</taxon>
        <taxon>Actinomycetes</taxon>
        <taxon>Micrococcales</taxon>
        <taxon>Microbacteriaceae</taxon>
        <taxon>Microbacterium</taxon>
    </lineage>
</organism>
<evidence type="ECO:0000256" key="1">
    <source>
        <dbReference type="SAM" id="MobiDB-lite"/>
    </source>
</evidence>